<feature type="region of interest" description="Disordered" evidence="1">
    <location>
        <begin position="572"/>
        <end position="592"/>
    </location>
</feature>
<comment type="caution">
    <text evidence="2">The sequence shown here is derived from an EMBL/GenBank/DDBJ whole genome shotgun (WGS) entry which is preliminary data.</text>
</comment>
<feature type="compositionally biased region" description="Low complexity" evidence="1">
    <location>
        <begin position="647"/>
        <end position="659"/>
    </location>
</feature>
<sequence length="676" mass="73159">MTEPPHDTWQALEFIRDPRASRPRHASPLHKTVANIVHDAVRTYDCGPITYLSLPGVTRQRTLLRAGSPPTNPPPLQDINTSDVTPETQTLAALADADTADDIGLAVVAVETTPIGRTDAFTQRLLAEEPTAPASFSTTPPALAPVLEEIDGQPHAFSVVAEESPAGDIEVAVRLVDFTPSSQITSRDAFAQTHPGSLSDTIDAPDLVTNWELPAENGWTRRVEDRHRADRPVLRQTIHSRYTDTPTKQALTVTASAHEYAQLWTQAPADPLAEVYEQYGVTGRLTAAPGELPALYPVVSRLYPDSVWTHVAGRAPIQVTLVTPIMIPHGLTMTDADPTAHATKKTPATDGGSVSAFEGSVRRWCLERGETLTARPSSPPGVAFQRTAADGTRTLAYLSAGDALQPGRLLAAVWHAHHEAGTAGVSVFAPSQTRATQAATILGRPFKPTPPETLTTLYPKPTPLSCQKGVAVRSREHPVERWVITPDNELRCIIDGTVVASAPLTAPLATIAEQFVCVSTDGEPVTVTHPDGTTTDERRETVNKMATPIQAPARPVHLATGRETATVYAQDGPNFTDIRHPSTTSPLSNRSPDDVATAFWETYTIPDDSGTLHMQTTLPEVVSYARHQSDRPPRPPGWIHLQRLHDTTPPTRPTQSRTTIDGRTLRYTPPARNNPD</sequence>
<protein>
    <submittedName>
        <fullName evidence="2">Uncharacterized protein</fullName>
    </submittedName>
</protein>
<name>A0A6B0SCL6_9EURY</name>
<reference evidence="2 3" key="1">
    <citation type="submission" date="2019-12" db="EMBL/GenBank/DDBJ databases">
        <title>Isolation and characterization of three novel carbon monoxide-oxidizing members of Halobacteria from salione crusts and soils.</title>
        <authorList>
            <person name="Myers M.R."/>
            <person name="King G.M."/>
        </authorList>
    </citation>
    <scope>NUCLEOTIDE SEQUENCE [LARGE SCALE GENOMIC DNA]</scope>
    <source>
        <strain evidence="2 3">PCN9</strain>
    </source>
</reference>
<feature type="compositionally biased region" description="Polar residues" evidence="1">
    <location>
        <begin position="581"/>
        <end position="590"/>
    </location>
</feature>
<evidence type="ECO:0000313" key="2">
    <source>
        <dbReference type="EMBL" id="MXR19108.1"/>
    </source>
</evidence>
<evidence type="ECO:0000313" key="3">
    <source>
        <dbReference type="Proteomes" id="UP000471521"/>
    </source>
</evidence>
<accession>A0A6B0SCL6</accession>
<dbReference type="AlphaFoldDB" id="A0A6B0SCL6"/>
<evidence type="ECO:0000256" key="1">
    <source>
        <dbReference type="SAM" id="MobiDB-lite"/>
    </source>
</evidence>
<organism evidence="2 3">
    <name type="scientific">Halobacterium bonnevillei</name>
    <dbReference type="NCBI Taxonomy" id="2692200"/>
    <lineage>
        <taxon>Archaea</taxon>
        <taxon>Methanobacteriati</taxon>
        <taxon>Methanobacteriota</taxon>
        <taxon>Stenosarchaea group</taxon>
        <taxon>Halobacteria</taxon>
        <taxon>Halobacteriales</taxon>
        <taxon>Halobacteriaceae</taxon>
        <taxon>Halobacterium</taxon>
    </lineage>
</organism>
<proteinExistence type="predicted"/>
<dbReference type="EMBL" id="WUUU01000001">
    <property type="protein sequence ID" value="MXR19108.1"/>
    <property type="molecule type" value="Genomic_DNA"/>
</dbReference>
<dbReference type="RefSeq" id="WP_159524709.1">
    <property type="nucleotide sequence ID" value="NZ_WUUU01000001.1"/>
</dbReference>
<keyword evidence="3" id="KW-1185">Reference proteome</keyword>
<dbReference type="OrthoDB" id="326967at2157"/>
<dbReference type="Proteomes" id="UP000471521">
    <property type="component" value="Unassembled WGS sequence"/>
</dbReference>
<feature type="region of interest" description="Disordered" evidence="1">
    <location>
        <begin position="627"/>
        <end position="676"/>
    </location>
</feature>
<gene>
    <name evidence="2" type="ORF">GRX66_00240</name>
</gene>